<dbReference type="EMBL" id="CP003345">
    <property type="protein sequence ID" value="AFM05138.1"/>
    <property type="molecule type" value="Genomic_DNA"/>
</dbReference>
<evidence type="ECO:0000313" key="3">
    <source>
        <dbReference type="Proteomes" id="UP000006054"/>
    </source>
</evidence>
<protein>
    <recommendedName>
        <fullName evidence="1">SiaC family regulatory phosphoprotein domain-containing protein</fullName>
    </recommendedName>
</protein>
<name>I4AMF3_BERLS</name>
<dbReference type="OrthoDB" id="5297629at2"/>
<evidence type="ECO:0000259" key="1">
    <source>
        <dbReference type="Pfam" id="PF09345"/>
    </source>
</evidence>
<dbReference type="Pfam" id="PF09345">
    <property type="entry name" value="SiaC"/>
    <property type="match status" value="1"/>
</dbReference>
<gene>
    <name evidence="2" type="ordered locus">Fleli_2785</name>
</gene>
<dbReference type="STRING" id="880071.Fleli_2785"/>
<reference evidence="3" key="1">
    <citation type="submission" date="2012-06" db="EMBL/GenBank/DDBJ databases">
        <title>The complete genome of Flexibacter litoralis DSM 6794.</title>
        <authorList>
            <person name="Lucas S."/>
            <person name="Copeland A."/>
            <person name="Lapidus A."/>
            <person name="Glavina del Rio T."/>
            <person name="Dalin E."/>
            <person name="Tice H."/>
            <person name="Bruce D."/>
            <person name="Goodwin L."/>
            <person name="Pitluck S."/>
            <person name="Peters L."/>
            <person name="Ovchinnikova G."/>
            <person name="Lu M."/>
            <person name="Kyrpides N."/>
            <person name="Mavromatis K."/>
            <person name="Ivanova N."/>
            <person name="Brettin T."/>
            <person name="Detter J.C."/>
            <person name="Han C."/>
            <person name="Larimer F."/>
            <person name="Land M."/>
            <person name="Hauser L."/>
            <person name="Markowitz V."/>
            <person name="Cheng J.-F."/>
            <person name="Hugenholtz P."/>
            <person name="Woyke T."/>
            <person name="Wu D."/>
            <person name="Spring S."/>
            <person name="Lang E."/>
            <person name="Kopitz M."/>
            <person name="Brambilla E."/>
            <person name="Klenk H.-P."/>
            <person name="Eisen J.A."/>
        </authorList>
    </citation>
    <scope>NUCLEOTIDE SEQUENCE [LARGE SCALE GENOMIC DNA]</scope>
    <source>
        <strain evidence="3">ATCC 23117 / DSM 6794 / NBRC 15988 / NCIMB 1366 / Sio-4</strain>
    </source>
</reference>
<accession>I4AMF3</accession>
<dbReference type="HOGENOM" id="CLU_129198_0_0_10"/>
<dbReference type="Proteomes" id="UP000006054">
    <property type="component" value="Chromosome"/>
</dbReference>
<dbReference type="RefSeq" id="WP_014798573.1">
    <property type="nucleotide sequence ID" value="NC_018018.1"/>
</dbReference>
<dbReference type="KEGG" id="fli:Fleli_2785"/>
<proteinExistence type="predicted"/>
<dbReference type="eggNOG" id="ENOG50312WH">
    <property type="taxonomic scope" value="Bacteria"/>
</dbReference>
<dbReference type="InterPro" id="IPR018530">
    <property type="entry name" value="SiaC"/>
</dbReference>
<organism evidence="2 3">
    <name type="scientific">Bernardetia litoralis (strain ATCC 23117 / DSM 6794 / NBRC 15988 / NCIMB 1366 / Fx l1 / Sio-4)</name>
    <name type="common">Flexibacter litoralis</name>
    <dbReference type="NCBI Taxonomy" id="880071"/>
    <lineage>
        <taxon>Bacteria</taxon>
        <taxon>Pseudomonadati</taxon>
        <taxon>Bacteroidota</taxon>
        <taxon>Cytophagia</taxon>
        <taxon>Cytophagales</taxon>
        <taxon>Bernardetiaceae</taxon>
        <taxon>Bernardetia</taxon>
    </lineage>
</organism>
<keyword evidence="3" id="KW-1185">Reference proteome</keyword>
<dbReference type="AlphaFoldDB" id="I4AMF3"/>
<feature type="domain" description="SiaC family regulatory phosphoprotein" evidence="1">
    <location>
        <begin position="8"/>
        <end position="126"/>
    </location>
</feature>
<evidence type="ECO:0000313" key="2">
    <source>
        <dbReference type="EMBL" id="AFM05138.1"/>
    </source>
</evidence>
<sequence>MNPPIFYIAAKKYIPEVRFDATKGLLEFSGQCYHEYTEEFFAPIYKWANEYLEEPARTVTLEFKMNYYNTVCSRCFLEFLEMFEDYALNQGGQVTVNWYYKSNDYDMMESGEDYQDDLELDINLISH</sequence>